<dbReference type="Proteomes" id="UP000054693">
    <property type="component" value="Unassembled WGS sequence"/>
</dbReference>
<keyword evidence="2" id="KW-0663">Pyridoxal phosphate</keyword>
<keyword evidence="6" id="KW-1185">Reference proteome</keyword>
<dbReference type="EC" id="4.3.1.19" evidence="5"/>
<dbReference type="RefSeq" id="WP_058519638.1">
    <property type="nucleotide sequence ID" value="NZ_CAAAIP010000010.1"/>
</dbReference>
<dbReference type="InterPro" id="IPR036052">
    <property type="entry name" value="TrpB-like_PALP_sf"/>
</dbReference>
<evidence type="ECO:0000256" key="1">
    <source>
        <dbReference type="ARBA" id="ARBA00001933"/>
    </source>
</evidence>
<dbReference type="InterPro" id="IPR050147">
    <property type="entry name" value="Ser/Thr_Dehydratase"/>
</dbReference>
<dbReference type="Pfam" id="PF00291">
    <property type="entry name" value="PALP"/>
    <property type="match status" value="1"/>
</dbReference>
<dbReference type="PANTHER" id="PTHR48078:SF6">
    <property type="entry name" value="L-THREONINE DEHYDRATASE CATABOLIC TDCB"/>
    <property type="match status" value="1"/>
</dbReference>
<evidence type="ECO:0000256" key="2">
    <source>
        <dbReference type="ARBA" id="ARBA00022898"/>
    </source>
</evidence>
<proteinExistence type="predicted"/>
<gene>
    <name evidence="5" type="primary">tdcB</name>
    <name evidence="5" type="ORF">Ltuc_0345</name>
</gene>
<dbReference type="EMBL" id="LNZA01000001">
    <property type="protein sequence ID" value="KTD72498.1"/>
    <property type="molecule type" value="Genomic_DNA"/>
</dbReference>
<dbReference type="SUPFAM" id="SSF53686">
    <property type="entry name" value="Tryptophan synthase beta subunit-like PLP-dependent enzymes"/>
    <property type="match status" value="1"/>
</dbReference>
<dbReference type="STRING" id="40335.Ltuc_0345"/>
<evidence type="ECO:0000256" key="3">
    <source>
        <dbReference type="ARBA" id="ARBA00023239"/>
    </source>
</evidence>
<protein>
    <submittedName>
        <fullName evidence="5">L-threonine dehydratase catabolic TdcB</fullName>
        <ecNumber evidence="5">4.3.1.19</ecNumber>
    </submittedName>
</protein>
<dbReference type="InterPro" id="IPR001926">
    <property type="entry name" value="TrpB-like_PALP"/>
</dbReference>
<reference evidence="5 6" key="1">
    <citation type="submission" date="2015-11" db="EMBL/GenBank/DDBJ databases">
        <title>Genomic analysis of 38 Legionella species identifies large and diverse effector repertoires.</title>
        <authorList>
            <person name="Burstein D."/>
            <person name="Amaro F."/>
            <person name="Zusman T."/>
            <person name="Lifshitz Z."/>
            <person name="Cohen O."/>
            <person name="Gilbert J.A."/>
            <person name="Pupko T."/>
            <person name="Shuman H.A."/>
            <person name="Segal G."/>
        </authorList>
    </citation>
    <scope>NUCLEOTIDE SEQUENCE [LARGE SCALE GENOMIC DNA]</scope>
    <source>
        <strain evidence="5 6">ATCC 49180</strain>
    </source>
</reference>
<dbReference type="GO" id="GO:0006565">
    <property type="term" value="P:L-serine catabolic process"/>
    <property type="evidence" value="ECO:0007669"/>
    <property type="project" value="TreeGrafter"/>
</dbReference>
<feature type="domain" description="Tryptophan synthase beta chain-like PALP" evidence="4">
    <location>
        <begin position="15"/>
        <end position="304"/>
    </location>
</feature>
<evidence type="ECO:0000259" key="4">
    <source>
        <dbReference type="Pfam" id="PF00291"/>
    </source>
</evidence>
<sequence>MFDVKTAVLKAENRIRSHIRETPLDFSVPLSKLTNVNLYLKCENLQHTGSFKVRGALNALLSLKKNRQNGIVAASTGNHGAAVAYGLHNLKLPGVIFVPENVSPVKKENISFYNVPLKLYGRDCVETELQAIDYAKHHDMVYVSPYNNTQVIAGQGTIGIELLHQLDSVDVIFIPVGGGGLISGVAGYIKAVSPKTKIIGCLPENSPVMSESIKAGKIISMDSLPTLSDATAGGIEHDSITFDLCREYVDDFVLLSENEIRSALLTILKIQHLLIEGAAAVALAAFLKCVPYYQGKNAVVILSGANISLETLRNVIQQL</sequence>
<organism evidence="5 6">
    <name type="scientific">Legionella tucsonensis</name>
    <dbReference type="NCBI Taxonomy" id="40335"/>
    <lineage>
        <taxon>Bacteria</taxon>
        <taxon>Pseudomonadati</taxon>
        <taxon>Pseudomonadota</taxon>
        <taxon>Gammaproteobacteria</taxon>
        <taxon>Legionellales</taxon>
        <taxon>Legionellaceae</taxon>
        <taxon>Legionella</taxon>
    </lineage>
</organism>
<dbReference type="AlphaFoldDB" id="A0A0W0ZTR5"/>
<evidence type="ECO:0000313" key="6">
    <source>
        <dbReference type="Proteomes" id="UP000054693"/>
    </source>
</evidence>
<dbReference type="Gene3D" id="3.40.50.1100">
    <property type="match status" value="2"/>
</dbReference>
<dbReference type="GO" id="GO:0004794">
    <property type="term" value="F:threonine deaminase activity"/>
    <property type="evidence" value="ECO:0007669"/>
    <property type="project" value="UniProtKB-EC"/>
</dbReference>
<dbReference type="GO" id="GO:0003941">
    <property type="term" value="F:L-serine ammonia-lyase activity"/>
    <property type="evidence" value="ECO:0007669"/>
    <property type="project" value="TreeGrafter"/>
</dbReference>
<dbReference type="CDD" id="cd01562">
    <property type="entry name" value="Thr-dehyd"/>
    <property type="match status" value="1"/>
</dbReference>
<dbReference type="OrthoDB" id="9811476at2"/>
<dbReference type="GO" id="GO:0009097">
    <property type="term" value="P:isoleucine biosynthetic process"/>
    <property type="evidence" value="ECO:0007669"/>
    <property type="project" value="TreeGrafter"/>
</dbReference>
<name>A0A0W0ZTR5_9GAMM</name>
<evidence type="ECO:0000313" key="5">
    <source>
        <dbReference type="EMBL" id="KTD72498.1"/>
    </source>
</evidence>
<keyword evidence="3 5" id="KW-0456">Lyase</keyword>
<dbReference type="NCBIfam" id="NF005292">
    <property type="entry name" value="PRK06815.1"/>
    <property type="match status" value="1"/>
</dbReference>
<comment type="cofactor">
    <cofactor evidence="1">
        <name>pyridoxal 5'-phosphate</name>
        <dbReference type="ChEBI" id="CHEBI:597326"/>
    </cofactor>
</comment>
<dbReference type="PANTHER" id="PTHR48078">
    <property type="entry name" value="THREONINE DEHYDRATASE, MITOCHONDRIAL-RELATED"/>
    <property type="match status" value="1"/>
</dbReference>
<accession>A0A0W0ZTR5</accession>
<comment type="caution">
    <text evidence="5">The sequence shown here is derived from an EMBL/GenBank/DDBJ whole genome shotgun (WGS) entry which is preliminary data.</text>
</comment>
<dbReference type="PATRIC" id="fig|40335.7.peg.360"/>
<dbReference type="GO" id="GO:0006567">
    <property type="term" value="P:L-threonine catabolic process"/>
    <property type="evidence" value="ECO:0007669"/>
    <property type="project" value="TreeGrafter"/>
</dbReference>